<keyword evidence="7" id="KW-1185">Reference proteome</keyword>
<protein>
    <recommendedName>
        <fullName evidence="8">Non-specific serine/threonine protein kinase</fullName>
    </recommendedName>
</protein>
<evidence type="ECO:0000313" key="6">
    <source>
        <dbReference type="EMBL" id="KAF8913938.1"/>
    </source>
</evidence>
<dbReference type="OrthoDB" id="5570127at2759"/>
<evidence type="ECO:0000259" key="5">
    <source>
        <dbReference type="PROSITE" id="PS51189"/>
    </source>
</evidence>
<evidence type="ECO:0000313" key="7">
    <source>
        <dbReference type="Proteomes" id="UP000724874"/>
    </source>
</evidence>
<dbReference type="InterPro" id="IPR011009">
    <property type="entry name" value="Kinase-like_dom_sf"/>
</dbReference>
<dbReference type="PROSITE" id="PS51189">
    <property type="entry name" value="FAT"/>
    <property type="match status" value="1"/>
</dbReference>
<dbReference type="Proteomes" id="UP000724874">
    <property type="component" value="Unassembled WGS sequence"/>
</dbReference>
<dbReference type="GO" id="GO:0006355">
    <property type="term" value="P:regulation of DNA-templated transcription"/>
    <property type="evidence" value="ECO:0007669"/>
    <property type="project" value="TreeGrafter"/>
</dbReference>
<comment type="caution">
    <text evidence="6">The sequence shown here is derived from an EMBL/GenBank/DDBJ whole genome shotgun (WGS) entry which is preliminary data.</text>
</comment>
<proteinExistence type="inferred from homology"/>
<dbReference type="InterPro" id="IPR050517">
    <property type="entry name" value="DDR_Repair_Kinase"/>
</dbReference>
<dbReference type="GO" id="GO:0005634">
    <property type="term" value="C:nucleus"/>
    <property type="evidence" value="ECO:0007669"/>
    <property type="project" value="TreeGrafter"/>
</dbReference>
<dbReference type="InterPro" id="IPR016024">
    <property type="entry name" value="ARM-type_fold"/>
</dbReference>
<dbReference type="InterPro" id="IPR011990">
    <property type="entry name" value="TPR-like_helical_dom_sf"/>
</dbReference>
<dbReference type="EMBL" id="JADNYJ010000001">
    <property type="protein sequence ID" value="KAF8913938.1"/>
    <property type="molecule type" value="Genomic_DNA"/>
</dbReference>
<dbReference type="InterPro" id="IPR036940">
    <property type="entry name" value="PI3/4_kinase_cat_sf"/>
</dbReference>
<evidence type="ECO:0000259" key="4">
    <source>
        <dbReference type="PROSITE" id="PS50290"/>
    </source>
</evidence>
<dbReference type="SUPFAM" id="SSF48452">
    <property type="entry name" value="TPR-like"/>
    <property type="match status" value="1"/>
</dbReference>
<dbReference type="Pfam" id="PF20175">
    <property type="entry name" value="Tra1_central"/>
    <property type="match status" value="1"/>
</dbReference>
<dbReference type="GO" id="GO:0035267">
    <property type="term" value="C:NuA4 histone acetyltransferase complex"/>
    <property type="evidence" value="ECO:0007669"/>
    <property type="project" value="TreeGrafter"/>
</dbReference>
<feature type="region of interest" description="Disordered" evidence="3">
    <location>
        <begin position="2935"/>
        <end position="2999"/>
    </location>
</feature>
<reference evidence="6" key="1">
    <citation type="submission" date="2020-11" db="EMBL/GenBank/DDBJ databases">
        <authorList>
            <consortium name="DOE Joint Genome Institute"/>
            <person name="Ahrendt S."/>
            <person name="Riley R."/>
            <person name="Andreopoulos W."/>
            <person name="LaButti K."/>
            <person name="Pangilinan J."/>
            <person name="Ruiz-duenas F.J."/>
            <person name="Barrasa J.M."/>
            <person name="Sanchez-Garcia M."/>
            <person name="Camarero S."/>
            <person name="Miyauchi S."/>
            <person name="Serrano A."/>
            <person name="Linde D."/>
            <person name="Babiker R."/>
            <person name="Drula E."/>
            <person name="Ayuso-Fernandez I."/>
            <person name="Pacheco R."/>
            <person name="Padilla G."/>
            <person name="Ferreira P."/>
            <person name="Barriuso J."/>
            <person name="Kellner H."/>
            <person name="Castanera R."/>
            <person name="Alfaro M."/>
            <person name="Ramirez L."/>
            <person name="Pisabarro A.G."/>
            <person name="Kuo A."/>
            <person name="Tritt A."/>
            <person name="Lipzen A."/>
            <person name="He G."/>
            <person name="Yan M."/>
            <person name="Ng V."/>
            <person name="Cullen D."/>
            <person name="Martin F."/>
            <person name="Rosso M.-N."/>
            <person name="Henrissat B."/>
            <person name="Hibbett D."/>
            <person name="Martinez A.T."/>
            <person name="Grigoriev I.V."/>
        </authorList>
    </citation>
    <scope>NUCLEOTIDE SEQUENCE</scope>
    <source>
        <strain evidence="6">AH 44721</strain>
    </source>
</reference>
<dbReference type="PROSITE" id="PS50005">
    <property type="entry name" value="TPR"/>
    <property type="match status" value="1"/>
</dbReference>
<evidence type="ECO:0008006" key="8">
    <source>
        <dbReference type="Google" id="ProtNLM"/>
    </source>
</evidence>
<evidence type="ECO:0000256" key="3">
    <source>
        <dbReference type="SAM" id="MobiDB-lite"/>
    </source>
</evidence>
<evidence type="ECO:0000256" key="2">
    <source>
        <dbReference type="PROSITE-ProRule" id="PRU00339"/>
    </source>
</evidence>
<dbReference type="Gene3D" id="1.10.1070.11">
    <property type="entry name" value="Phosphatidylinositol 3-/4-kinase, catalytic domain"/>
    <property type="match status" value="1"/>
</dbReference>
<dbReference type="InterPro" id="IPR019734">
    <property type="entry name" value="TPR_rpt"/>
</dbReference>
<accession>A0A9P5TV16</accession>
<dbReference type="InterPro" id="IPR000403">
    <property type="entry name" value="PI3/4_kinase_cat_dom"/>
</dbReference>
<feature type="domain" description="PI3K/PI4K catalytic" evidence="4">
    <location>
        <begin position="3176"/>
        <end position="3509"/>
    </location>
</feature>
<organism evidence="6 7">
    <name type="scientific">Gymnopilus junonius</name>
    <name type="common">Spectacular rustgill mushroom</name>
    <name type="synonym">Gymnopilus spectabilis subsp. junonius</name>
    <dbReference type="NCBI Taxonomy" id="109634"/>
    <lineage>
        <taxon>Eukaryota</taxon>
        <taxon>Fungi</taxon>
        <taxon>Dikarya</taxon>
        <taxon>Basidiomycota</taxon>
        <taxon>Agaricomycotina</taxon>
        <taxon>Agaricomycetes</taxon>
        <taxon>Agaricomycetidae</taxon>
        <taxon>Agaricales</taxon>
        <taxon>Agaricineae</taxon>
        <taxon>Hymenogastraceae</taxon>
        <taxon>Gymnopilus</taxon>
    </lineage>
</organism>
<feature type="compositionally biased region" description="Polar residues" evidence="3">
    <location>
        <begin position="2946"/>
        <end position="2962"/>
    </location>
</feature>
<feature type="domain" description="FAT" evidence="5">
    <location>
        <begin position="2366"/>
        <end position="2920"/>
    </location>
</feature>
<dbReference type="SUPFAM" id="SSF56112">
    <property type="entry name" value="Protein kinase-like (PK-like)"/>
    <property type="match status" value="1"/>
</dbReference>
<dbReference type="GO" id="GO:0006281">
    <property type="term" value="P:DNA repair"/>
    <property type="evidence" value="ECO:0007669"/>
    <property type="project" value="TreeGrafter"/>
</dbReference>
<dbReference type="InterPro" id="IPR046807">
    <property type="entry name" value="Tra1_central"/>
</dbReference>
<dbReference type="Pfam" id="PF00454">
    <property type="entry name" value="PI3_PI4_kinase"/>
    <property type="match status" value="1"/>
</dbReference>
<dbReference type="SUPFAM" id="SSF48371">
    <property type="entry name" value="ARM repeat"/>
    <property type="match status" value="3"/>
</dbReference>
<dbReference type="SMART" id="SM00146">
    <property type="entry name" value="PI3Kc"/>
    <property type="match status" value="1"/>
</dbReference>
<dbReference type="PROSITE" id="PS50290">
    <property type="entry name" value="PI3_4_KINASE_3"/>
    <property type="match status" value="1"/>
</dbReference>
<dbReference type="Pfam" id="PF20206">
    <property type="entry name" value="Tra1_ring"/>
    <property type="match status" value="1"/>
</dbReference>
<dbReference type="PANTHER" id="PTHR11139">
    <property type="entry name" value="ATAXIA TELANGIECTASIA MUTATED ATM -RELATED"/>
    <property type="match status" value="1"/>
</dbReference>
<name>A0A9P5TV16_GYMJU</name>
<keyword evidence="2" id="KW-0802">TPR repeat</keyword>
<dbReference type="PANTHER" id="PTHR11139:SF1">
    <property type="entry name" value="TRANSFORMATION_TRANSCRIPTION DOMAIN-ASSOCIATED PROTEIN"/>
    <property type="match status" value="1"/>
</dbReference>
<feature type="compositionally biased region" description="Low complexity" evidence="3">
    <location>
        <begin position="2970"/>
        <end position="2994"/>
    </location>
</feature>
<comment type="similarity">
    <text evidence="1">Belongs to the PI3/PI4-kinase family. TRA1 subfamily.</text>
</comment>
<dbReference type="CDD" id="cd05163">
    <property type="entry name" value="PIKK_TRRAP"/>
    <property type="match status" value="1"/>
</dbReference>
<sequence length="3551" mass="403824">MSAPSPMEGISTSAHSAATSDLDIRMSRIADPNNELRSRHVVACEIREMLDTMRDSDSARSLPRIVRPLLDLLRSGEPAFQKDTIEYQFRRVQLEIINRLPVNEAFRSLVPAIFSCMLHIVRYDNEENGATACKTMVELIRSYRAVTEEGMTEFVTIFQEALQNMKDLVPQYLSEDSPPIDPNIVLPAMRSFKTLTEMGMVMVVTSQFLRNVVVSTLKATTPHIFDVLALESPVQNKARTEYEAMGGVWAGMSPLIKNPGIYNDFIQAQIKMLSYLAYVMRFSNDINDSYGETLILSALRLLQDCSSNGVAMRRELMVVFRHLMGTPHRRALFNCLDKLFDERVLLGTSIASQEALRATVYTAVADLVHHVRSELTASQLERIVQVYSSMMHNPTLGFNLHTLFAKMMFGLTDAILAKETSQGAARLLEAMFETCLEKLEGLCIVHSDVSAALAKSNVTTMGDVLDATVIEKARPIGGAVNLTEKPEDILHESRMVFRTLLHGFRVCLVSLKKCDAPTPDGTLIFRFFRAGIRCMSVFDPDPRVPEQNEFLEWFAQALAEVNLHVFQEVWTHNMEFFFEHAQKKMGLLNICQLLFTRETTSATLLAIVLRFLVDRLPLLGDYEDIIASSTIRFYKMAFGAVAAHPATNEAILASHVSKLLMDCFPLAAKASKPTHYLHLLRALFRAIGVGGGRYELLYNAVVPLLPEMLESLNRQLVASEGQTRDMIVELCLTVPLRLTHLLPHLTYLMQPLALALKGNPDLVSQGLRTLELCIDNLTPDFLDPTLNTVLRDLMEALFSHLKPLPAPHHPAHTTIRILGKLGGRNRRLLTKEPALTYHHHSEPAKFTIPFNGIVQKVDMGPIAFLASQSISKASPTDRVHAYSFLENCLFIIFNEGVTGRNVEGTFVSTLEGVFDALYLPEVQDQAESFIRRLGMAVFEEEIRRGQSRELGTRPTPSIMLSCYLDAFPHALARDQSEQVNKARVLLSSIVQDLVSMSTQSSVTTQEIMLILHQIAHRFTALCLDESWIHKSAGCSGIKIMTQTSFLGPRWVMDREAELYRTLLLILKDLPSELPRDVEDVVEVLMTVLRISNAQLDLHGEGGQQARTKLVHTVGIFFQELHSPNPLVRQAAQKAIGLLVDISGRPAVELLMPHRDRMLTGIYTKPLRALPFSKQIGMIEAIRYCVSLDPPLVELNDELLRLLHETLAFADADDAQLLGPRNLRQGGLEVIKLRVACIKLLTASMPLTDFFSRQHQTRQRVTSVYFKSLYSPSPEVKDVAHEGLRMVLTHQSRLPKELLQTGLRPILMNLADPKRLSVPGLEGLARLLELLTNYFKVEIGHKLLDHFRIVADPQLLQESSKLSLSDNEGITKLVRLANIFHLLPSAANIFLEPLVNAIVQTEAQMHFSTQSPFSEPLARYLDRYPTEGVELFLRHLSYPRHLRTLRSIIQAKLAPNLLRELASRTPSLVNRLRAGNERNVVIAVLSLFDDLTDLIPTWIAQNGFAVDAIVDLWHSNLPSTENLSAVVPDLTHKYSLMLSIFIKALEQSPRIDLLFEITSIYTLNLGIDVIRTTKFLYEHVALSNDVIFRRNILMRFLTWFPDPAYTHVQKANFIRYIVTPILLVQAKRPKQMEGLINSDFIDQIHRLIWQPMNELAAFQEVDDMFKIEILHLTTVLVQYYHELLEDIRKDIMKYAWSYVTSSEDIIIKQTAHLLAARFFAVFSGPQKFILRAWTGLLRMSHVEGRISLRQEALAVLAPSLPKSEGQEPGPPVWAKTTRRLLAEESSVTMMTIYHLIVKQPQLFFPVRSLFVPHIANSLNKLGMLPSSSLDSRVLSIDILQVIFDWEEQATQAVKISMETDQPVGDLTWLTPLILRENMVSYLVRLATVPHDQPIRGAILPKALSLLQLIVGPNGWTDVTVGLRFFSRVLENDIPSDNANLLAQAISTAKVLQVVAADQSDSWYTTNAVILQKLIRKGLLMEDHNMYDVLLPIFDRLVRLFPLPKEEDEQHSELSDFHSFVYSSIGEGLRNSTSLPGILGMLKSVVRVTPERIESFSPPLMKLLSKLTKEHIHSNPSTPGYDATVRVLTTILDISQMSVAFLGEQRRWLLFTLCALVEKSKGLPLCRYVLDLARTWALHRQESYPTMKEKATLLQKMTLFENRGESIFLPYLELIYDIYTEPTLRRSDLTNRLEQSFFLGCRAKDSALRERFMDLLDISVPRSLFGRLSYILGVQNWDALAEHNWIYLALHLVLGAADVEFPANYERRQISNIPSSVLPRPQLQNIVRPAQRLLFLDPQVAHNTWISVFPAVWSCLSRREQSEITNCMVVLLSKDFHTKQASLRPNVIQTLLTGIHACSPPMTLPPHLVKYLAKTFGAWHISLEILEKSLEYTKDDDIIVVDHINDSLADVYAELAEEDMFYGLWRRRSIRQETNIGLAFEQAGMWEQAAQTYEMAQTRVRSGTIPFSETEFCLWEDHWILSAEKLQQWDVLYDFAKGEGNQELVLECAWRIKDWNENRDSLEDQINQLPEIPTPRRRVFEAYMALLKLPAALDKNVDFTRYLEDAMQLSLRKWVGLPQHLSVAHIPLLQHFQQFVELQEAVQIFGSLSQTSAANLEKKSSELKMVLQAWRERLPNIYDDINIWSDLVAWRQNVFHSINNAYMPLIGGPNHGGANNTNTYGYRGYHETAWIINRFAHVARKHELLDVCFNALTKIYTLPNIEISEAFLKLREQARAHYQKPNDLQAGLEVINNTNLMFFSTSQKAEFYTLKGMFYSRLGRNEDATLSFGQAVQLDMMQPKAWAEWGRFSDRVFKESPSDLSNAANAVSCYLQAAGLYKSGKSRPLLARILWLLSLDDQSSTISRAFDTYKGDAAFWFWITLIPHLSMSLSNREWKQARYLLLNLARLYPQAIFYHLRTQREEMQLVKKAMAARAAAQASAESARRPNSDQPNESNGEASSSVPATASAIPDTNAANANPNSNPNPNPTLITLPPNLGVTDPAHPRQAWEHVDEILQTLKTTFPLLILSLETMVDQIQHKFKPSPEEEVYRSICMLLSDAVQNYVIRINSPDDDGMLTANTITTLARMAANMPAFVKKEYEEDFIANKQTHYEYIHRLQNWRDKFETILDAKPRLQPLLHLSNYLTEFQYNKIDEIEVPGQYMEEKDSNQHFVRIQKFGPKFENCRSNGNCWKRIMLHGNDNSTWSFTVQLPSHRQSRREDRVIQCLRTFNGALGRNKESRKRNLMFHLPAAVSCSPTVRLFQTDSSYISFGDIYDLHCEEKGFSREEPILFVGEKVRKVLRDYRQQFSKKQPTKVEYVTLKKDSCDEVSAKMVPDDVLSNYMFRTMEDPYELWRMRKQFALQVASCSFMTYLFCLSSRHPARFQISRATGLMAMTELFPGINSQFPLFATSDVVPFRLTPNMQHLLGPIFTEGILASGIMAIGRSLTEPEFDLDQQLCLLSRDEVNAWFSLRGRPWQGQVDNSFRQYVLSHVDNIVKRAENMSCKLERENKQAYVNNGINVNVPVVQTVTNLISAATNPIQLAKMGELYQPWF</sequence>
<feature type="repeat" description="TPR" evidence="2">
    <location>
        <begin position="2763"/>
        <end position="2796"/>
    </location>
</feature>
<dbReference type="InterPro" id="IPR003151">
    <property type="entry name" value="PIK-rel_kinase_FAT"/>
</dbReference>
<gene>
    <name evidence="6" type="ORF">CPB84DRAFT_1720714</name>
</gene>
<dbReference type="GO" id="GO:0004672">
    <property type="term" value="F:protein kinase activity"/>
    <property type="evidence" value="ECO:0007669"/>
    <property type="project" value="UniProtKB-ARBA"/>
</dbReference>
<dbReference type="GO" id="GO:0000124">
    <property type="term" value="C:SAGA complex"/>
    <property type="evidence" value="ECO:0007669"/>
    <property type="project" value="TreeGrafter"/>
</dbReference>
<dbReference type="InterPro" id="IPR046805">
    <property type="entry name" value="Tra1_ring"/>
</dbReference>
<dbReference type="InterPro" id="IPR014009">
    <property type="entry name" value="PIK_FAT"/>
</dbReference>
<evidence type="ECO:0000256" key="1">
    <source>
        <dbReference type="ARBA" id="ARBA00007234"/>
    </source>
</evidence>
<dbReference type="Pfam" id="PF02259">
    <property type="entry name" value="FAT"/>
    <property type="match status" value="1"/>
</dbReference>